<evidence type="ECO:0000259" key="3">
    <source>
        <dbReference type="Pfam" id="PF26526"/>
    </source>
</evidence>
<feature type="region of interest" description="Disordered" evidence="1">
    <location>
        <begin position="46"/>
        <end position="76"/>
    </location>
</feature>
<evidence type="ECO:0000256" key="2">
    <source>
        <dbReference type="SAM" id="Phobius"/>
    </source>
</evidence>
<organism evidence="4 5">
    <name type="scientific">Asanoa siamensis</name>
    <dbReference type="NCBI Taxonomy" id="926357"/>
    <lineage>
        <taxon>Bacteria</taxon>
        <taxon>Bacillati</taxon>
        <taxon>Actinomycetota</taxon>
        <taxon>Actinomycetes</taxon>
        <taxon>Micromonosporales</taxon>
        <taxon>Micromonosporaceae</taxon>
        <taxon>Asanoa</taxon>
    </lineage>
</organism>
<evidence type="ECO:0000256" key="1">
    <source>
        <dbReference type="SAM" id="MobiDB-lite"/>
    </source>
</evidence>
<keyword evidence="2" id="KW-0472">Membrane</keyword>
<dbReference type="Pfam" id="PF26526">
    <property type="entry name" value="DUF8175"/>
    <property type="match status" value="1"/>
</dbReference>
<dbReference type="Proteomes" id="UP000604117">
    <property type="component" value="Unassembled WGS sequence"/>
</dbReference>
<keyword evidence="2" id="KW-1133">Transmembrane helix</keyword>
<sequence>MTDDIALRARRRTRAIGVVASIVLLTITAGVTGLVVALNGRTGAPAAGQGGPGTAGPGAPHVTTEPADPVPLSTAPSSTVAWTTVAGAGVPVSATAGPADSAGGRARGFARTPFGAVLAAAHISVRLSPQAGPAVFEPTLRDQVVGPDAAALADRVEDDYQQARAQLGLPHGEPAGRLYSTIRGYQVDVESIDRPTVRLLIEGPGASGGSVLVSLVSELQWVDGDWALVAPADGDWSTETSVVTDAAGFKRFADGG</sequence>
<evidence type="ECO:0000313" key="5">
    <source>
        <dbReference type="Proteomes" id="UP000604117"/>
    </source>
</evidence>
<feature type="domain" description="DUF8175" evidence="3">
    <location>
        <begin position="52"/>
        <end position="249"/>
    </location>
</feature>
<feature type="transmembrane region" description="Helical" evidence="2">
    <location>
        <begin position="15"/>
        <end position="38"/>
    </location>
</feature>
<dbReference type="RefSeq" id="WP_203714608.1">
    <property type="nucleotide sequence ID" value="NZ_BONE01000028.1"/>
</dbReference>
<gene>
    <name evidence="4" type="ORF">Asi02nite_36990</name>
</gene>
<keyword evidence="5" id="KW-1185">Reference proteome</keyword>
<reference evidence="4 5" key="1">
    <citation type="submission" date="2021-01" db="EMBL/GenBank/DDBJ databases">
        <title>Whole genome shotgun sequence of Asanoa siamensis NBRC 107932.</title>
        <authorList>
            <person name="Komaki H."/>
            <person name="Tamura T."/>
        </authorList>
    </citation>
    <scope>NUCLEOTIDE SEQUENCE [LARGE SCALE GENOMIC DNA]</scope>
    <source>
        <strain evidence="4 5">NBRC 107932</strain>
    </source>
</reference>
<comment type="caution">
    <text evidence="4">The sequence shown here is derived from an EMBL/GenBank/DDBJ whole genome shotgun (WGS) entry which is preliminary data.</text>
</comment>
<dbReference type="InterPro" id="IPR058488">
    <property type="entry name" value="DUF8175"/>
</dbReference>
<keyword evidence="2" id="KW-0812">Transmembrane</keyword>
<name>A0ABQ4CSE2_9ACTN</name>
<evidence type="ECO:0000313" key="4">
    <source>
        <dbReference type="EMBL" id="GIF74181.1"/>
    </source>
</evidence>
<dbReference type="EMBL" id="BONE01000028">
    <property type="protein sequence ID" value="GIF74181.1"/>
    <property type="molecule type" value="Genomic_DNA"/>
</dbReference>
<accession>A0ABQ4CSE2</accession>
<proteinExistence type="predicted"/>
<protein>
    <recommendedName>
        <fullName evidence="3">DUF8175 domain-containing protein</fullName>
    </recommendedName>
</protein>